<keyword evidence="2" id="KW-0548">Nucleotidyltransferase</keyword>
<dbReference type="Pfam" id="PF00899">
    <property type="entry name" value="ThiF"/>
    <property type="match status" value="1"/>
</dbReference>
<reference evidence="2 3" key="1">
    <citation type="submission" date="2017-06" db="EMBL/GenBank/DDBJ databases">
        <authorList>
            <consortium name="Pathogen Informatics"/>
        </authorList>
    </citation>
    <scope>NUCLEOTIDE SEQUENCE [LARGE SCALE GENOMIC DNA]</scope>
    <source>
        <strain evidence="2 3">NCTC10570</strain>
    </source>
</reference>
<organism evidence="2 3">
    <name type="scientific">Megamonas hypermegale</name>
    <dbReference type="NCBI Taxonomy" id="158847"/>
    <lineage>
        <taxon>Bacteria</taxon>
        <taxon>Bacillati</taxon>
        <taxon>Bacillota</taxon>
        <taxon>Negativicutes</taxon>
        <taxon>Selenomonadales</taxon>
        <taxon>Selenomonadaceae</taxon>
        <taxon>Megamonas</taxon>
    </lineage>
</organism>
<dbReference type="EC" id="2.7.7.73" evidence="2"/>
<dbReference type="AlphaFoldDB" id="A0A239TTS3"/>
<dbReference type="SUPFAM" id="SSF69572">
    <property type="entry name" value="Activating enzymes of the ubiquitin-like proteins"/>
    <property type="match status" value="1"/>
</dbReference>
<name>A0A239TTS3_9FIRM</name>
<dbReference type="InterPro" id="IPR045886">
    <property type="entry name" value="ThiF/MoeB/HesA"/>
</dbReference>
<gene>
    <name evidence="2" type="primary">thiF</name>
    <name evidence="2" type="ORF">SAMEA4364220_01398</name>
</gene>
<keyword evidence="2" id="KW-0808">Transferase</keyword>
<dbReference type="Gene3D" id="3.40.50.720">
    <property type="entry name" value="NAD(P)-binding Rossmann-like Domain"/>
    <property type="match status" value="1"/>
</dbReference>
<dbReference type="Proteomes" id="UP000215383">
    <property type="component" value="Chromosome 1"/>
</dbReference>
<dbReference type="GO" id="GO:0008641">
    <property type="term" value="F:ubiquitin-like modifier activating enzyme activity"/>
    <property type="evidence" value="ECO:0007669"/>
    <property type="project" value="InterPro"/>
</dbReference>
<sequence>MLHRFSRSELLLGTENIKKLAQTKVAIFGIGGVGSFVAEGLARGGIGNFVLIDSDDISLTNINRQIHALENTIGQKKTLVMKQRILSINPQAQIQTIEQLYTPENADLFWQNDYDYVIDAIDDIKGKIDLAVQAEKHHIPIISSMGTANKLDPQKFVITDITKTHTCPLARIMRKSLKQRGIKHLKVLFSTEEPHKNYSVNFTENTSTDTHPAASRKQPLGTLSFVPSIAGLLIAGEVIKDICNINE</sequence>
<evidence type="ECO:0000259" key="1">
    <source>
        <dbReference type="Pfam" id="PF00899"/>
    </source>
</evidence>
<dbReference type="GO" id="GO:0061504">
    <property type="term" value="P:cyclic threonylcarbamoyladenosine biosynthetic process"/>
    <property type="evidence" value="ECO:0007669"/>
    <property type="project" value="TreeGrafter"/>
</dbReference>
<dbReference type="GO" id="GO:0061503">
    <property type="term" value="F:tRNA threonylcarbamoyladenosine dehydratase"/>
    <property type="evidence" value="ECO:0007669"/>
    <property type="project" value="TreeGrafter"/>
</dbReference>
<dbReference type="RefSeq" id="WP_027889428.1">
    <property type="nucleotide sequence ID" value="NZ_LT906446.1"/>
</dbReference>
<dbReference type="InterPro" id="IPR000594">
    <property type="entry name" value="ThiF_NAD_FAD-bd"/>
</dbReference>
<dbReference type="InterPro" id="IPR035985">
    <property type="entry name" value="Ubiquitin-activating_enz"/>
</dbReference>
<dbReference type="GeneID" id="78507397"/>
<protein>
    <submittedName>
        <fullName evidence="2">Sulfur carrier protein ThiS adenylyltransferase</fullName>
        <ecNumber evidence="2">2.7.7.73</ecNumber>
    </submittedName>
</protein>
<evidence type="ECO:0000313" key="2">
    <source>
        <dbReference type="EMBL" id="SNV01207.1"/>
    </source>
</evidence>
<keyword evidence="3" id="KW-1185">Reference proteome</keyword>
<dbReference type="eggNOG" id="COG1179">
    <property type="taxonomic scope" value="Bacteria"/>
</dbReference>
<proteinExistence type="predicted"/>
<feature type="domain" description="THIF-type NAD/FAD binding fold" evidence="1">
    <location>
        <begin position="10"/>
        <end position="245"/>
    </location>
</feature>
<dbReference type="FunFam" id="3.40.50.720:FF:000141">
    <property type="entry name" value="tRNA threonylcarbamoyladenosine dehydratase"/>
    <property type="match status" value="1"/>
</dbReference>
<accession>A0A239TTS3</accession>
<dbReference type="PANTHER" id="PTHR43267:SF1">
    <property type="entry name" value="TRNA THREONYLCARBAMOYLADENOSINE DEHYDRATASE"/>
    <property type="match status" value="1"/>
</dbReference>
<dbReference type="PANTHER" id="PTHR43267">
    <property type="entry name" value="TRNA THREONYLCARBAMOYLADENOSINE DEHYDRATASE"/>
    <property type="match status" value="1"/>
</dbReference>
<evidence type="ECO:0000313" key="3">
    <source>
        <dbReference type="Proteomes" id="UP000215383"/>
    </source>
</evidence>
<dbReference type="GO" id="GO:0016779">
    <property type="term" value="F:nucleotidyltransferase activity"/>
    <property type="evidence" value="ECO:0007669"/>
    <property type="project" value="UniProtKB-KW"/>
</dbReference>
<dbReference type="EMBL" id="LT906446">
    <property type="protein sequence ID" value="SNV01207.1"/>
    <property type="molecule type" value="Genomic_DNA"/>
</dbReference>
<dbReference type="CDD" id="cd00755">
    <property type="entry name" value="YgdL_like"/>
    <property type="match status" value="1"/>
</dbReference>